<dbReference type="Gene3D" id="3.20.20.80">
    <property type="entry name" value="Glycosidases"/>
    <property type="match status" value="1"/>
</dbReference>
<dbReference type="InterPro" id="IPR017853">
    <property type="entry name" value="GH"/>
</dbReference>
<sequence length="358" mass="38637">MRNDGRMKRVARAVRGRWRGWTRWRRAVTVLGLVSGLLVVVCGIGTGALWAEGVGEPAAGVRGSGHDAYWLGHAWVDGRKSDADVGALAKQLSGSGIRDLYVHTGPLSDDGRLPSALSPRAAWFVAAVHRMLPGVRVQSWLGDLVAPAHDALHLEDPATRDRIVASAAQVLDLGFDGVHYDLEPVRSGSPDYLTLLERTRAVTTARHAVLSVSAPQLDPLPGLHHLGVALTGDGKYWAQGYFAAVAQRVDQVAVMSYDTWMPTASLYSGYLTEQTILALEVTPPAVDLLMGVPVFWADDYGHHGNAETVAAAVHGIRLGLGRTAPGRRAFGVALYVDFTATQQNWADYRREWCGPGTR</sequence>
<organism evidence="1 2">
    <name type="scientific">Nocardia albiluteola</name>
    <dbReference type="NCBI Taxonomy" id="2842303"/>
    <lineage>
        <taxon>Bacteria</taxon>
        <taxon>Bacillati</taxon>
        <taxon>Actinomycetota</taxon>
        <taxon>Actinomycetes</taxon>
        <taxon>Mycobacteriales</taxon>
        <taxon>Nocardiaceae</taxon>
        <taxon>Nocardia</taxon>
    </lineage>
</organism>
<comment type="caution">
    <text evidence="1">The sequence shown here is derived from an EMBL/GenBank/DDBJ whole genome shotgun (WGS) entry which is preliminary data.</text>
</comment>
<evidence type="ECO:0008006" key="3">
    <source>
        <dbReference type="Google" id="ProtNLM"/>
    </source>
</evidence>
<dbReference type="Proteomes" id="UP000733379">
    <property type="component" value="Unassembled WGS sequence"/>
</dbReference>
<proteinExistence type="predicted"/>
<accession>A0ABS6B2C8</accession>
<keyword evidence="2" id="KW-1185">Reference proteome</keyword>
<dbReference type="EMBL" id="JAHKNI010000006">
    <property type="protein sequence ID" value="MBU3063930.1"/>
    <property type="molecule type" value="Genomic_DNA"/>
</dbReference>
<evidence type="ECO:0000313" key="2">
    <source>
        <dbReference type="Proteomes" id="UP000733379"/>
    </source>
</evidence>
<name>A0ABS6B2C8_9NOCA</name>
<dbReference type="RefSeq" id="WP_215918809.1">
    <property type="nucleotide sequence ID" value="NZ_JAHKNI010000006.1"/>
</dbReference>
<gene>
    <name evidence="1" type="ORF">KO481_20655</name>
</gene>
<dbReference type="SUPFAM" id="SSF51445">
    <property type="entry name" value="(Trans)glycosidases"/>
    <property type="match status" value="1"/>
</dbReference>
<evidence type="ECO:0000313" key="1">
    <source>
        <dbReference type="EMBL" id="MBU3063930.1"/>
    </source>
</evidence>
<protein>
    <recommendedName>
        <fullName evidence="3">GH18 domain-containing protein</fullName>
    </recommendedName>
</protein>
<reference evidence="1 2" key="1">
    <citation type="submission" date="2021-06" db="EMBL/GenBank/DDBJ databases">
        <title>Actinomycetes sequencing.</title>
        <authorList>
            <person name="Shan Q."/>
        </authorList>
    </citation>
    <scope>NUCLEOTIDE SEQUENCE [LARGE SCALE GENOMIC DNA]</scope>
    <source>
        <strain evidence="1 2">NEAU-G5</strain>
    </source>
</reference>